<dbReference type="PROSITE" id="PS51352">
    <property type="entry name" value="THIOREDOXIN_2"/>
    <property type="match status" value="1"/>
</dbReference>
<evidence type="ECO:0000313" key="8">
    <source>
        <dbReference type="EMBL" id="KHF25236.1"/>
    </source>
</evidence>
<gene>
    <name evidence="8" type="ORF">JV46_10320</name>
</gene>
<evidence type="ECO:0000256" key="4">
    <source>
        <dbReference type="ARBA" id="ARBA00023157"/>
    </source>
</evidence>
<dbReference type="Pfam" id="PF14559">
    <property type="entry name" value="TPR_19"/>
    <property type="match status" value="1"/>
</dbReference>
<dbReference type="InterPro" id="IPR005746">
    <property type="entry name" value="Thioredoxin"/>
</dbReference>
<sequence length="286" mass="32023">MTDSPYIIDITPENFGSVVVEGSIQVPVLVDFWADWCQPCKALIPVLEKLVNEYQGKFILAKVNTEEQQEIAAHFQIRSIPAVKLFKDGQPVDEFMGALPEAEIRTFLDKYIENESGGQLEQVQQMILEGRTDEAATMIQQLLDEDAANPQAIIAFAQLKLAIGEKDAAQQALESLPLDEQQKPEVAAMKAQMLFESVASTAPPIEELQQKLQQDASDSEARYQLAAQLVMQNQLEAALDELLLIVQKDRAYGDDAARKAMIQVFDIIGDHPITSTYRSRMFNYLY</sequence>
<dbReference type="InterPro" id="IPR011990">
    <property type="entry name" value="TPR-like_helical_dom_sf"/>
</dbReference>
<evidence type="ECO:0000256" key="6">
    <source>
        <dbReference type="NCBIfam" id="TIGR01068"/>
    </source>
</evidence>
<evidence type="ECO:0000256" key="2">
    <source>
        <dbReference type="ARBA" id="ARBA00022448"/>
    </source>
</evidence>
<dbReference type="Pfam" id="PF00085">
    <property type="entry name" value="Thioredoxin"/>
    <property type="match status" value="1"/>
</dbReference>
<name>A0A0B0HCP3_SOVGS</name>
<dbReference type="EMBL" id="JRAA01000002">
    <property type="protein sequence ID" value="KHF25236.1"/>
    <property type="molecule type" value="Genomic_DNA"/>
</dbReference>
<accession>A0A0B0HCP3</accession>
<keyword evidence="3" id="KW-0249">Electron transport</keyword>
<dbReference type="SUPFAM" id="SSF52833">
    <property type="entry name" value="Thioredoxin-like"/>
    <property type="match status" value="1"/>
</dbReference>
<dbReference type="OrthoDB" id="9790390at2"/>
<dbReference type="GO" id="GO:0005737">
    <property type="term" value="C:cytoplasm"/>
    <property type="evidence" value="ECO:0007669"/>
    <property type="project" value="TreeGrafter"/>
</dbReference>
<dbReference type="NCBIfam" id="TIGR01068">
    <property type="entry name" value="thioredoxin"/>
    <property type="match status" value="1"/>
</dbReference>
<dbReference type="InterPro" id="IPR013766">
    <property type="entry name" value="Thioredoxin_domain"/>
</dbReference>
<comment type="caution">
    <text evidence="8">The sequence shown here is derived from an EMBL/GenBank/DDBJ whole genome shotgun (WGS) entry which is preliminary data.</text>
</comment>
<dbReference type="Gene3D" id="3.40.30.10">
    <property type="entry name" value="Glutaredoxin"/>
    <property type="match status" value="1"/>
</dbReference>
<dbReference type="PANTHER" id="PTHR45663">
    <property type="entry name" value="GEO12009P1"/>
    <property type="match status" value="1"/>
</dbReference>
<dbReference type="Gene3D" id="1.25.40.10">
    <property type="entry name" value="Tetratricopeptide repeat domain"/>
    <property type="match status" value="2"/>
</dbReference>
<keyword evidence="5" id="KW-0676">Redox-active center</keyword>
<dbReference type="AlphaFoldDB" id="A0A0B0HCP3"/>
<proteinExistence type="inferred from homology"/>
<reference evidence="8 9" key="1">
    <citation type="journal article" date="2014" name="BMC Genomics">
        <title>The genome of the intracellular bacterium of the coastal bivalve, Solemya velum: a blueprint for thriving in and out of symbiosis.</title>
        <authorList>
            <person name="Dmytrenko O."/>
            <person name="Russell S.L."/>
            <person name="Loo W.T."/>
            <person name="Fontanez K.M."/>
            <person name="Liao L."/>
            <person name="Roeselers G."/>
            <person name="Sharma R."/>
            <person name="Stewart F.J."/>
            <person name="Newton I.L."/>
            <person name="Woyke T."/>
            <person name="Wu D."/>
            <person name="Lang J.M."/>
            <person name="Eisen J.A."/>
            <person name="Cavanaugh C.M."/>
        </authorList>
    </citation>
    <scope>NUCLEOTIDE SEQUENCE [LARGE SCALE GENOMIC DNA]</scope>
    <source>
        <strain evidence="8 9">WH</strain>
    </source>
</reference>
<organism evidence="8 9">
    <name type="scientific">Solemya velum gill symbiont</name>
    <dbReference type="NCBI Taxonomy" id="2340"/>
    <lineage>
        <taxon>Bacteria</taxon>
        <taxon>Pseudomonadati</taxon>
        <taxon>Pseudomonadota</taxon>
        <taxon>Gammaproteobacteria</taxon>
        <taxon>sulfur-oxidizing symbionts</taxon>
    </lineage>
</organism>
<dbReference type="SUPFAM" id="SSF48452">
    <property type="entry name" value="TPR-like"/>
    <property type="match status" value="1"/>
</dbReference>
<evidence type="ECO:0000313" key="9">
    <source>
        <dbReference type="Proteomes" id="UP000030856"/>
    </source>
</evidence>
<dbReference type="InterPro" id="IPR036249">
    <property type="entry name" value="Thioredoxin-like_sf"/>
</dbReference>
<dbReference type="Proteomes" id="UP000030856">
    <property type="component" value="Unassembled WGS sequence"/>
</dbReference>
<protein>
    <recommendedName>
        <fullName evidence="6">Thioredoxin</fullName>
    </recommendedName>
</protein>
<evidence type="ECO:0000256" key="1">
    <source>
        <dbReference type="ARBA" id="ARBA00008987"/>
    </source>
</evidence>
<dbReference type="PATRIC" id="fig|2340.3.peg.1861"/>
<keyword evidence="9" id="KW-1185">Reference proteome</keyword>
<dbReference type="GO" id="GO:0006950">
    <property type="term" value="P:response to stress"/>
    <property type="evidence" value="ECO:0007669"/>
    <property type="project" value="UniProtKB-ARBA"/>
</dbReference>
<keyword evidence="4" id="KW-1015">Disulfide bond</keyword>
<feature type="domain" description="Thioredoxin" evidence="7">
    <location>
        <begin position="5"/>
        <end position="113"/>
    </location>
</feature>
<dbReference type="RefSeq" id="WP_043117455.1">
    <property type="nucleotide sequence ID" value="NZ_JRAA01000002.1"/>
</dbReference>
<keyword evidence="2" id="KW-0813">Transport</keyword>
<dbReference type="FunFam" id="3.40.30.10:FF:000001">
    <property type="entry name" value="Thioredoxin"/>
    <property type="match status" value="1"/>
</dbReference>
<dbReference type="PANTHER" id="PTHR45663:SF11">
    <property type="entry name" value="GEO12009P1"/>
    <property type="match status" value="1"/>
</dbReference>
<evidence type="ECO:0000256" key="5">
    <source>
        <dbReference type="ARBA" id="ARBA00023284"/>
    </source>
</evidence>
<dbReference type="CDD" id="cd02956">
    <property type="entry name" value="ybbN"/>
    <property type="match status" value="1"/>
</dbReference>
<evidence type="ECO:0000259" key="7">
    <source>
        <dbReference type="PROSITE" id="PS51352"/>
    </source>
</evidence>
<dbReference type="Pfam" id="PF14561">
    <property type="entry name" value="TPR_20"/>
    <property type="match status" value="1"/>
</dbReference>
<dbReference type="PRINTS" id="PR00421">
    <property type="entry name" value="THIOREDOXIN"/>
</dbReference>
<comment type="similarity">
    <text evidence="1">Belongs to the thioredoxin family.</text>
</comment>
<evidence type="ECO:0000256" key="3">
    <source>
        <dbReference type="ARBA" id="ARBA00022982"/>
    </source>
</evidence>
<dbReference type="eggNOG" id="COG3118">
    <property type="taxonomic scope" value="Bacteria"/>
</dbReference>
<dbReference type="GO" id="GO:0015035">
    <property type="term" value="F:protein-disulfide reductase activity"/>
    <property type="evidence" value="ECO:0007669"/>
    <property type="project" value="UniProtKB-UniRule"/>
</dbReference>
<dbReference type="STRING" id="2340.JV46_10320"/>